<accession>A0AA40AXI8</accession>
<gene>
    <name evidence="2" type="ORF">B0T21DRAFT_372594</name>
</gene>
<dbReference type="AlphaFoldDB" id="A0AA40AXI8"/>
<keyword evidence="3" id="KW-1185">Reference proteome</keyword>
<proteinExistence type="predicted"/>
<evidence type="ECO:0000313" key="2">
    <source>
        <dbReference type="EMBL" id="KAK0723849.1"/>
    </source>
</evidence>
<reference evidence="2" key="1">
    <citation type="submission" date="2023-06" db="EMBL/GenBank/DDBJ databases">
        <title>Genome-scale phylogeny and comparative genomics of the fungal order Sordariales.</title>
        <authorList>
            <consortium name="Lawrence Berkeley National Laboratory"/>
            <person name="Hensen N."/>
            <person name="Bonometti L."/>
            <person name="Westerberg I."/>
            <person name="Brannstrom I.O."/>
            <person name="Guillou S."/>
            <person name="Cros-Aarteil S."/>
            <person name="Calhoun S."/>
            <person name="Haridas S."/>
            <person name="Kuo A."/>
            <person name="Mondo S."/>
            <person name="Pangilinan J."/>
            <person name="Riley R."/>
            <person name="Labutti K."/>
            <person name="Andreopoulos B."/>
            <person name="Lipzen A."/>
            <person name="Chen C."/>
            <person name="Yanf M."/>
            <person name="Daum C."/>
            <person name="Ng V."/>
            <person name="Clum A."/>
            <person name="Steindorff A."/>
            <person name="Ohm R."/>
            <person name="Martin F."/>
            <person name="Silar P."/>
            <person name="Natvig D."/>
            <person name="Lalanne C."/>
            <person name="Gautier V."/>
            <person name="Ament-Velasquez S.L."/>
            <person name="Kruys A."/>
            <person name="Hutchinson M.I."/>
            <person name="Powell A.J."/>
            <person name="Barry K."/>
            <person name="Miller A.N."/>
            <person name="Grigoriev I.V."/>
            <person name="Debuchy R."/>
            <person name="Gladieux P."/>
            <person name="Thoren M.H."/>
            <person name="Johannesson H."/>
        </authorList>
    </citation>
    <scope>NUCLEOTIDE SEQUENCE</scope>
    <source>
        <strain evidence="2">CBS 540.89</strain>
    </source>
</reference>
<feature type="compositionally biased region" description="Basic and acidic residues" evidence="1">
    <location>
        <begin position="37"/>
        <end position="47"/>
    </location>
</feature>
<evidence type="ECO:0000313" key="3">
    <source>
        <dbReference type="Proteomes" id="UP001172159"/>
    </source>
</evidence>
<name>A0AA40AXI8_9PEZI</name>
<organism evidence="2 3">
    <name type="scientific">Apiosordaria backusii</name>
    <dbReference type="NCBI Taxonomy" id="314023"/>
    <lineage>
        <taxon>Eukaryota</taxon>
        <taxon>Fungi</taxon>
        <taxon>Dikarya</taxon>
        <taxon>Ascomycota</taxon>
        <taxon>Pezizomycotina</taxon>
        <taxon>Sordariomycetes</taxon>
        <taxon>Sordariomycetidae</taxon>
        <taxon>Sordariales</taxon>
        <taxon>Lasiosphaeriaceae</taxon>
        <taxon>Apiosordaria</taxon>
    </lineage>
</organism>
<comment type="caution">
    <text evidence="2">The sequence shown here is derived from an EMBL/GenBank/DDBJ whole genome shotgun (WGS) entry which is preliminary data.</text>
</comment>
<evidence type="ECO:0000256" key="1">
    <source>
        <dbReference type="SAM" id="MobiDB-lite"/>
    </source>
</evidence>
<protein>
    <submittedName>
        <fullName evidence="2">Uncharacterized protein</fullName>
    </submittedName>
</protein>
<dbReference type="EMBL" id="JAUKTV010000011">
    <property type="protein sequence ID" value="KAK0723849.1"/>
    <property type="molecule type" value="Genomic_DNA"/>
</dbReference>
<feature type="region of interest" description="Disordered" evidence="1">
    <location>
        <begin position="29"/>
        <end position="51"/>
    </location>
</feature>
<dbReference type="Proteomes" id="UP001172159">
    <property type="component" value="Unassembled WGS sequence"/>
</dbReference>
<sequence>MWYRQDGAKRCWDKAPCIWWTRTIQAQEDEEGQQAEEGNHTKDKQQEEPTSVPEIKDWFDQDWQEFCEACSYDEKTRAYREIAMNVVSDTTKGYLDLNRWTTIPDRLLKGPFDLEKTKLLFWLVRGGARILKQEHNWEVTKLGFEQIMALEDNITLGPYLIYFYHVLGVFDDGHWPDFLLEEKLEWLQAMKLELPVHTHNLLDFRLRLYNFAMNFLGTHQNGRVAAELGRVAAEFEASMTRRQ</sequence>